<keyword evidence="1" id="KW-0812">Transmembrane</keyword>
<proteinExistence type="predicted"/>
<name>A0A1J5RQT3_9ZZZZ</name>
<feature type="transmembrane region" description="Helical" evidence="1">
    <location>
        <begin position="12"/>
        <end position="39"/>
    </location>
</feature>
<dbReference type="Pfam" id="PF09851">
    <property type="entry name" value="SHOCT"/>
    <property type="match status" value="1"/>
</dbReference>
<evidence type="ECO:0000259" key="2">
    <source>
        <dbReference type="Pfam" id="PF09851"/>
    </source>
</evidence>
<protein>
    <recommendedName>
        <fullName evidence="2">SHOCT domain-containing protein</fullName>
    </recommendedName>
</protein>
<dbReference type="AlphaFoldDB" id="A0A1J5RQT3"/>
<keyword evidence="1" id="KW-1133">Transmembrane helix</keyword>
<gene>
    <name evidence="3" type="ORF">GALL_193140</name>
</gene>
<keyword evidence="1" id="KW-0472">Membrane</keyword>
<evidence type="ECO:0000256" key="1">
    <source>
        <dbReference type="SAM" id="Phobius"/>
    </source>
</evidence>
<sequence length="82" mass="9720">MMNQWNGFWGWGMGLGFVFMLLFWGFIILGIAALIRWLMTQSSPSRSSRDKSPMEIVQERYARGEIGREEYEQKRRDLEQQA</sequence>
<comment type="caution">
    <text evidence="3">The sequence shown here is derived from an EMBL/GenBank/DDBJ whole genome shotgun (WGS) entry which is preliminary data.</text>
</comment>
<dbReference type="EMBL" id="MLJW01000116">
    <property type="protein sequence ID" value="OIQ98656.1"/>
    <property type="molecule type" value="Genomic_DNA"/>
</dbReference>
<evidence type="ECO:0000313" key="3">
    <source>
        <dbReference type="EMBL" id="OIQ98656.1"/>
    </source>
</evidence>
<accession>A0A1J5RQT3</accession>
<organism evidence="3">
    <name type="scientific">mine drainage metagenome</name>
    <dbReference type="NCBI Taxonomy" id="410659"/>
    <lineage>
        <taxon>unclassified sequences</taxon>
        <taxon>metagenomes</taxon>
        <taxon>ecological metagenomes</taxon>
    </lineage>
</organism>
<dbReference type="InterPro" id="IPR018649">
    <property type="entry name" value="SHOCT"/>
</dbReference>
<feature type="domain" description="SHOCT" evidence="2">
    <location>
        <begin position="53"/>
        <end position="78"/>
    </location>
</feature>
<reference evidence="3" key="1">
    <citation type="submission" date="2016-10" db="EMBL/GenBank/DDBJ databases">
        <title>Sequence of Gallionella enrichment culture.</title>
        <authorList>
            <person name="Poehlein A."/>
            <person name="Muehling M."/>
            <person name="Daniel R."/>
        </authorList>
    </citation>
    <scope>NUCLEOTIDE SEQUENCE</scope>
</reference>